<sequence length="1727" mass="193152">MEKLNLVLMSIRTRERDLYEPPQLVLSYLETLNLTLDQCRTSIDRSTLCISIASKYRTILYSSIDTTPQRLLILETAPFSPTDEALSDPLLAKQAHNGNNNEFLLGPNTIPSATYPSNPFVFTFESVFPGIMADLPQTAVAVTTDGFLLCFSDLQKDFRRDRLCLVRSRICNYLNLYPTEFVTAAETAGAGILPDTSHASRNSKTLRITLLIGTSLGRILRVTLKIDEQLDFEISKRASMSAVSIKERKSLRLQASSWLGTFHKTDSMAPQRGIIKRTKVAVAQFCKGMLTGIPAKTGPISQTNSGITMTIGRNSLLGSNKLGIRAYNVPYSSCTLELVDEPFPTKSLGGRKTVRSLLEQMREFFSGYTEVDRLAYPIALKRQVLLQMKETGHVLTKTGGEKELLKLMKPPKRTHLQRSTGLKPQQIENKRRLGRWAGEHEQLRRNNLLNPLELTNADGVQLYDPQDEQFRSLHQSELDQGGIYKEYKDNARVYFPEIPNDTWVSGFLTLDPVLRIRVVDLETTSSAINGQILIIYENRIVVLEKEISVIDKLAKYGRRFLSNVKHYGASHQPESSAKGDIKQSLLVSKSKTDREQPVAGELSKEAYDRLCFYGLIEKPPDSVGLRVCDTSSMVFSSQVIIWADKLSTLFPGTRYISCATETIPHIDYGDERAYITMSDCNVIDQNSVVLLYSIIALSESNNLRLIENCPQEGSVTYSLLYYNHHTNVVVADILLNPLVQRKEGRASEMPIEGPGLDDAHMHTGTMMISHIPVSDKLVSKQTKHSVRPKSETLKDVVIDMFNYFVENFPLADFYSRRPSLDIPLLNSKIGYVVTGSRVLCTRVLSGISDLSPQTLALAYGSLGTNSHIYIYNKPGDHFLQYKDELPPFVESLFNTSTDPGIMHKVTSVLHGLKSTKVRTVQDVRSELLRRYTVLYYGSVPNLLTVHASQRKNMAFTNRLGLTGKAFDDLMLTRGPVASVLKSQGINRSDIAYRNVDNIYDSQAVVQLKPYGSERFNGRNFSFPQGTGSISSYGFASRRAIHRKLRLIKTVHLTSILLLTNQGYLRSLSNYIEAIGQTPEGSIAEPLDRSLTGNINMDILFTSHNDGSCGKSSDGARREYLEKRLRHADPTGSSKLTPYDLLHASYSAYCSGDALFNLLFQTLVPADLERLLVHITDRSIINNIEDPIWCAREHTSSDKAFMISGTLSSRSSSSIDRKEITRHKALCKLYFKACIQKIEDLILFITFLKETGLWSVKSLVTANLKMKIRTYLEALYAISGLIKFFYIYTGRGNESPTLLEADYYLLTFHEYSNFVPEYNEVLACQQLQQSIGKIYSSICKTDGQFNSGFIRLREALLNGFESILSGVTLTTTSHLPIVHGILKNVRSVLDPLSNSISDEFSVTQERLLEVLSMAQSLDSLCIYLQTALVSRETNIDLLSISTYNDIPSWLNSLHPCLYDLFNVVCSLVGQICSIYKISIGINSRGTPVSFGLLEHNAKSLHEFVLVQLVKTSATLADCVLHIFYRSKEAGLAIQSFKDRRRLINEELVSLPVKVRQAATVMAKYHDWSSFVRYSFALFELKDLTPAEISRVVMFHPSLTQSVAGLSAYFKEYQNGISASNVVLESTMLPTEAIPVLPHSLLEIMANVIDVGALALDLEPLAELRAVLLDELEAYGYTIRFTLLANEDTNELANLIIALRSSATGLMKGVPQNDAVMEAVYDLAARCSL</sequence>
<evidence type="ECO:0000313" key="1">
    <source>
        <dbReference type="EMBL" id="EFO63610.1"/>
    </source>
</evidence>
<protein>
    <submittedName>
        <fullName evidence="1">Uncharacterized protein</fullName>
    </submittedName>
</protein>
<dbReference type="OMA" id="PIWCARE"/>
<dbReference type="VEuPathDB" id="GiardiaDB:GLP15_4695"/>
<dbReference type="OrthoDB" id="10251437at2759"/>
<evidence type="ECO:0000313" key="2">
    <source>
        <dbReference type="Proteomes" id="UP000008974"/>
    </source>
</evidence>
<gene>
    <name evidence="1" type="ORF">GLP15_4695</name>
</gene>
<comment type="caution">
    <text evidence="1">The sequence shown here is derived from an EMBL/GenBank/DDBJ whole genome shotgun (WGS) entry which is preliminary data.</text>
</comment>
<dbReference type="Proteomes" id="UP000008974">
    <property type="component" value="Unassembled WGS sequence"/>
</dbReference>
<dbReference type="EMBL" id="ACVC01000125">
    <property type="protein sequence ID" value="EFO63610.1"/>
    <property type="molecule type" value="Genomic_DNA"/>
</dbReference>
<proteinExistence type="predicted"/>
<organism evidence="1 2">
    <name type="scientific">Giardia intestinalis (strain P15)</name>
    <name type="common">Giardia lamblia</name>
    <dbReference type="NCBI Taxonomy" id="658858"/>
    <lineage>
        <taxon>Eukaryota</taxon>
        <taxon>Metamonada</taxon>
        <taxon>Diplomonadida</taxon>
        <taxon>Hexamitidae</taxon>
        <taxon>Giardiinae</taxon>
        <taxon>Giardia</taxon>
    </lineage>
</organism>
<name>E1F1R3_GIAIA</name>
<accession>E1F1R3</accession>
<reference evidence="1 2" key="1">
    <citation type="journal article" date="2010" name="BMC Genomics">
        <title>Genome analysis and comparative genomics of a Giardia intestinalis assemblage E isolate.</title>
        <authorList>
            <person name="Jerlstrom-Hultqvist J."/>
            <person name="Franzen O."/>
            <person name="Ankarklev J."/>
            <person name="Xu F."/>
            <person name="Nohynkova E."/>
            <person name="Andersson J.O."/>
            <person name="Svard S.G."/>
            <person name="Andersson B."/>
        </authorList>
    </citation>
    <scope>NUCLEOTIDE SEQUENCE [LARGE SCALE GENOMIC DNA]</scope>
    <source>
        <strain evidence="1 2">P15</strain>
    </source>
</reference>